<proteinExistence type="predicted"/>
<protein>
    <recommendedName>
        <fullName evidence="3">Toprim domain-containing protein</fullName>
    </recommendedName>
</protein>
<dbReference type="SUPFAM" id="SSF56731">
    <property type="entry name" value="DNA primase core"/>
    <property type="match status" value="1"/>
</dbReference>
<comment type="caution">
    <text evidence="1">The sequence shown here is derived from an EMBL/GenBank/DDBJ whole genome shotgun (WGS) entry which is preliminary data.</text>
</comment>
<evidence type="ECO:0000313" key="2">
    <source>
        <dbReference type="Proteomes" id="UP000637383"/>
    </source>
</evidence>
<gene>
    <name evidence="1" type="ORF">H6H03_38275</name>
</gene>
<dbReference type="Gene3D" id="3.40.1360.10">
    <property type="match status" value="1"/>
</dbReference>
<keyword evidence="2" id="KW-1185">Reference proteome</keyword>
<name>A0ABR8KPK7_9NOSO</name>
<organism evidence="1 2">
    <name type="scientific">Nostoc paludosum FACHB-159</name>
    <dbReference type="NCBI Taxonomy" id="2692908"/>
    <lineage>
        <taxon>Bacteria</taxon>
        <taxon>Bacillati</taxon>
        <taxon>Cyanobacteriota</taxon>
        <taxon>Cyanophyceae</taxon>
        <taxon>Nostocales</taxon>
        <taxon>Nostocaceae</taxon>
        <taxon>Nostoc</taxon>
    </lineage>
</organism>
<dbReference type="Proteomes" id="UP000637383">
    <property type="component" value="Unassembled WGS sequence"/>
</dbReference>
<sequence>MLIVADDPNNLPMEFLKSFNRVVVAFNNDDLGNKTASAVLELLPQGQRLKTHNPDWSQELEAHLKEEQQKQKQLDRGFSL</sequence>
<evidence type="ECO:0008006" key="3">
    <source>
        <dbReference type="Google" id="ProtNLM"/>
    </source>
</evidence>
<evidence type="ECO:0000313" key="1">
    <source>
        <dbReference type="EMBL" id="MBD2739632.1"/>
    </source>
</evidence>
<reference evidence="1 2" key="1">
    <citation type="journal article" date="2020" name="ISME J.">
        <title>Comparative genomics reveals insights into cyanobacterial evolution and habitat adaptation.</title>
        <authorList>
            <person name="Chen M.Y."/>
            <person name="Teng W.K."/>
            <person name="Zhao L."/>
            <person name="Hu C.X."/>
            <person name="Zhou Y.K."/>
            <person name="Han B.P."/>
            <person name="Song L.R."/>
            <person name="Shu W.S."/>
        </authorList>
    </citation>
    <scope>NUCLEOTIDE SEQUENCE [LARGE SCALE GENOMIC DNA]</scope>
    <source>
        <strain evidence="1 2">FACHB-159</strain>
    </source>
</reference>
<accession>A0ABR8KPK7</accession>
<dbReference type="EMBL" id="JACJTU010000098">
    <property type="protein sequence ID" value="MBD2739632.1"/>
    <property type="molecule type" value="Genomic_DNA"/>
</dbReference>